<dbReference type="Gene3D" id="1.20.144.10">
    <property type="entry name" value="Phosphatidic acid phosphatase type 2/haloperoxidase"/>
    <property type="match status" value="1"/>
</dbReference>
<organism evidence="3 4">
    <name type="scientific">Rhodopseudomonas pseudopalustris</name>
    <dbReference type="NCBI Taxonomy" id="1513892"/>
    <lineage>
        <taxon>Bacteria</taxon>
        <taxon>Pseudomonadati</taxon>
        <taxon>Pseudomonadota</taxon>
        <taxon>Alphaproteobacteria</taxon>
        <taxon>Hyphomicrobiales</taxon>
        <taxon>Nitrobacteraceae</taxon>
        <taxon>Rhodopseudomonas</taxon>
    </lineage>
</organism>
<feature type="transmembrane region" description="Helical" evidence="1">
    <location>
        <begin position="174"/>
        <end position="198"/>
    </location>
</feature>
<keyword evidence="1" id="KW-1133">Transmembrane helix</keyword>
<evidence type="ECO:0000313" key="4">
    <source>
        <dbReference type="Proteomes" id="UP000199615"/>
    </source>
</evidence>
<feature type="transmembrane region" description="Helical" evidence="1">
    <location>
        <begin position="29"/>
        <end position="52"/>
    </location>
</feature>
<gene>
    <name evidence="3" type="ORF">SAMN05444123_11681</name>
</gene>
<reference evidence="4" key="1">
    <citation type="submission" date="2016-10" db="EMBL/GenBank/DDBJ databases">
        <authorList>
            <person name="Varghese N."/>
            <person name="Submissions S."/>
        </authorList>
    </citation>
    <scope>NUCLEOTIDE SEQUENCE [LARGE SCALE GENOMIC DNA]</scope>
    <source>
        <strain evidence="4">DSM 123</strain>
    </source>
</reference>
<evidence type="ECO:0000259" key="2">
    <source>
        <dbReference type="Pfam" id="PF14378"/>
    </source>
</evidence>
<accession>A0A1H8X5V8</accession>
<proteinExistence type="predicted"/>
<dbReference type="AlphaFoldDB" id="A0A1H8X5V8"/>
<dbReference type="Proteomes" id="UP000199615">
    <property type="component" value="Unassembled WGS sequence"/>
</dbReference>
<feature type="transmembrane region" description="Helical" evidence="1">
    <location>
        <begin position="58"/>
        <end position="77"/>
    </location>
</feature>
<feature type="domain" description="Inositolphosphotransferase Aur1/Ipt1" evidence="2">
    <location>
        <begin position="118"/>
        <end position="306"/>
    </location>
</feature>
<dbReference type="Pfam" id="PF14378">
    <property type="entry name" value="PAP2_3"/>
    <property type="match status" value="1"/>
</dbReference>
<keyword evidence="1" id="KW-0812">Transmembrane</keyword>
<dbReference type="EMBL" id="FODT01000016">
    <property type="protein sequence ID" value="SEP35310.1"/>
    <property type="molecule type" value="Genomic_DNA"/>
</dbReference>
<sequence>MTDTTLQAAALSAPQLQIVAPADRRVTRLIWLLIALMACSAGIGLGLLGITIDFTSNLSLIAIAVGYCAVTVFYATVRRDVRLAAAMTSVGQLFLVLLIGLFLTYAATAVGLPLRDAELHAADQWLNFDRASYLAACAAIPGLISLLDAAYLTIQHQTVLVPLALILAGQQLRLQHFVLAFGLSLVATALIAVFVPAVDAMIYLDLAPHGVASLPPGTYTHIPTLEALRAGTMPTIRLNDLEGLITFPSFHTANGVLFAWALWRIRCLWIVGLVVNALMIASTPISGQHYLIDVIAGAGVAAAAIVAARRLADGVRDAKQPMATHAG</sequence>
<dbReference type="InterPro" id="IPR036938">
    <property type="entry name" value="PAP2/HPO_sf"/>
</dbReference>
<protein>
    <submittedName>
        <fullName evidence="3">PAP2 superfamily protein</fullName>
    </submittedName>
</protein>
<feature type="transmembrane region" description="Helical" evidence="1">
    <location>
        <begin position="132"/>
        <end position="154"/>
    </location>
</feature>
<dbReference type="InterPro" id="IPR026841">
    <property type="entry name" value="Aur1/Ipt1"/>
</dbReference>
<dbReference type="OrthoDB" id="7584858at2"/>
<name>A0A1H8X5V8_9BRAD</name>
<feature type="transmembrane region" description="Helical" evidence="1">
    <location>
        <begin position="290"/>
        <end position="312"/>
    </location>
</feature>
<dbReference type="GO" id="GO:0016020">
    <property type="term" value="C:membrane"/>
    <property type="evidence" value="ECO:0007669"/>
    <property type="project" value="UniProtKB-SubCell"/>
</dbReference>
<evidence type="ECO:0000313" key="3">
    <source>
        <dbReference type="EMBL" id="SEP35310.1"/>
    </source>
</evidence>
<keyword evidence="4" id="KW-1185">Reference proteome</keyword>
<keyword evidence="1" id="KW-0472">Membrane</keyword>
<feature type="transmembrane region" description="Helical" evidence="1">
    <location>
        <begin position="89"/>
        <end position="112"/>
    </location>
</feature>
<dbReference type="SUPFAM" id="SSF48317">
    <property type="entry name" value="Acid phosphatase/Vanadium-dependent haloperoxidase"/>
    <property type="match status" value="1"/>
</dbReference>
<evidence type="ECO:0000256" key="1">
    <source>
        <dbReference type="SAM" id="Phobius"/>
    </source>
</evidence>